<comment type="similarity">
    <text evidence="2">Belongs to the oxidase-dependent Fe transporter (OFeT) (TC 9.A.10.1) family.</text>
</comment>
<evidence type="ECO:0000313" key="8">
    <source>
        <dbReference type="Proteomes" id="UP000004816"/>
    </source>
</evidence>
<dbReference type="PANTHER" id="PTHR31632:SF2">
    <property type="entry name" value="PLASMA MEMBRANE IRON PERMEASE"/>
    <property type="match status" value="1"/>
</dbReference>
<dbReference type="EMBL" id="ACZI02000001">
    <property type="protein sequence ID" value="EFV11695.2"/>
    <property type="molecule type" value="Genomic_DNA"/>
</dbReference>
<keyword evidence="5 6" id="KW-0472">Membrane</keyword>
<dbReference type="InterPro" id="IPR038352">
    <property type="entry name" value="Imelysin_sf"/>
</dbReference>
<dbReference type="NCBIfam" id="NF041756">
    <property type="entry name" value="EfeU"/>
    <property type="match status" value="1"/>
</dbReference>
<dbReference type="Gene3D" id="1.20.1420.20">
    <property type="entry name" value="M75 peptidase, HXXE motif"/>
    <property type="match status" value="1"/>
</dbReference>
<dbReference type="GO" id="GO:0033573">
    <property type="term" value="C:high-affinity iron permease complex"/>
    <property type="evidence" value="ECO:0007669"/>
    <property type="project" value="InterPro"/>
</dbReference>
<dbReference type="HOGENOM" id="CLU_026985_0_0_11"/>
<keyword evidence="4 6" id="KW-1133">Transmembrane helix</keyword>
<name>E5XVD5_SEGRC</name>
<organism evidence="7 8">
    <name type="scientific">Segniliparus rugosus (strain ATCC BAA-974 / DSM 45345 / CCUG 50838 / CIP 108380 / JCM 13579 / CDC 945)</name>
    <dbReference type="NCBI Taxonomy" id="679197"/>
    <lineage>
        <taxon>Bacteria</taxon>
        <taxon>Bacillati</taxon>
        <taxon>Actinomycetota</taxon>
        <taxon>Actinomycetes</taxon>
        <taxon>Mycobacteriales</taxon>
        <taxon>Segniliparaceae</taxon>
        <taxon>Segniliparus</taxon>
    </lineage>
</organism>
<dbReference type="eggNOG" id="COG0672">
    <property type="taxonomic scope" value="Bacteria"/>
</dbReference>
<dbReference type="GO" id="GO:0015093">
    <property type="term" value="F:ferrous iron transmembrane transporter activity"/>
    <property type="evidence" value="ECO:0007669"/>
    <property type="project" value="TreeGrafter"/>
</dbReference>
<feature type="transmembrane region" description="Helical" evidence="6">
    <location>
        <begin position="78"/>
        <end position="96"/>
    </location>
</feature>
<accession>E5XVD5</accession>
<keyword evidence="3 6" id="KW-0812">Transmembrane</keyword>
<evidence type="ECO:0000256" key="2">
    <source>
        <dbReference type="ARBA" id="ARBA00008333"/>
    </source>
</evidence>
<sequence>MHWSDALPSFLIGLREGLEAGLVVTILLAAVGKAAGGQARRRMLPVWVGALTALAVSASFAAVLTFSTSLLDARGQQILGGLLSVLAVVLVTAMIFWMRGAARTLSSQLREKVESALEIGSGAVALTAFLSVAREGLETTLFLWTSAKATGESVAPVIGATLGLAAAFALCVLLYRRAIRLNLGVFFGRTAVLLVVIAAGVLAYGVGDLQATGLIPGASWLAFDFGVVAPADSWWVTLITGITQLTPRMTVLQVTVWAVYLVGVLAAFFLEGKEPAPERPAGQKRSAWFERALQRGPWRLALAAILIPVALAAAAIWALPSAERPAAKATVTATSCGADFKPTRAGTQTITVANKSKKAGEINLLNSAGAVVGEIETLAPNTSAELTATLANGAYTLRCFMAGEQPRDSAAVFVSGSAEGPAPLPVAKVTEEDLKPVIAAYTEYVQGKLAVFAPQLDAIRAALARGDAAGARAAWLPAMVTWDEIGAAYGSFGEYGDAIDMLPHGLPDGPRDKEFVGLRRLERGLWHG</sequence>
<protein>
    <submittedName>
        <fullName evidence="7">FTR1 family protein</fullName>
    </submittedName>
</protein>
<dbReference type="STRING" id="679197.HMPREF9336_03457"/>
<feature type="transmembrane region" description="Helical" evidence="6">
    <location>
        <begin position="153"/>
        <end position="174"/>
    </location>
</feature>
<gene>
    <name evidence="7" type="ORF">HMPREF9336_03457</name>
</gene>
<evidence type="ECO:0000256" key="3">
    <source>
        <dbReference type="ARBA" id="ARBA00022692"/>
    </source>
</evidence>
<evidence type="ECO:0000313" key="7">
    <source>
        <dbReference type="EMBL" id="EFV11695.2"/>
    </source>
</evidence>
<evidence type="ECO:0000256" key="1">
    <source>
        <dbReference type="ARBA" id="ARBA00004141"/>
    </source>
</evidence>
<comment type="caution">
    <text evidence="7">The sequence shown here is derived from an EMBL/GenBank/DDBJ whole genome shotgun (WGS) entry which is preliminary data.</text>
</comment>
<feature type="transmembrane region" description="Helical" evidence="6">
    <location>
        <begin position="44"/>
        <end position="66"/>
    </location>
</feature>
<dbReference type="eggNOG" id="COG2822">
    <property type="taxonomic scope" value="Bacteria"/>
</dbReference>
<dbReference type="InterPro" id="IPR004923">
    <property type="entry name" value="FTR1/Fip1/EfeU"/>
</dbReference>
<dbReference type="AlphaFoldDB" id="E5XVD5"/>
<dbReference type="Pfam" id="PF03239">
    <property type="entry name" value="FTR1"/>
    <property type="match status" value="1"/>
</dbReference>
<feature type="transmembrane region" description="Helical" evidence="6">
    <location>
        <begin position="298"/>
        <end position="319"/>
    </location>
</feature>
<dbReference type="Proteomes" id="UP000004816">
    <property type="component" value="Unassembled WGS sequence"/>
</dbReference>
<evidence type="ECO:0000256" key="4">
    <source>
        <dbReference type="ARBA" id="ARBA00022989"/>
    </source>
</evidence>
<keyword evidence="8" id="KW-1185">Reference proteome</keyword>
<feature type="transmembrane region" description="Helical" evidence="6">
    <location>
        <begin position="218"/>
        <end position="239"/>
    </location>
</feature>
<proteinExistence type="inferred from homology"/>
<reference evidence="7 8" key="1">
    <citation type="journal article" date="2011" name="Stand. Genomic Sci.">
        <title>High quality draft genome sequence of Segniliparus rugosus CDC 945(T)= (ATCC BAA-974(T)).</title>
        <authorList>
            <person name="Earl A.M."/>
            <person name="Desjardins C.A."/>
            <person name="Fitzgerald M.G."/>
            <person name="Arachchi H.M."/>
            <person name="Zeng Q."/>
            <person name="Mehta T."/>
            <person name="Griggs A."/>
            <person name="Birren B.W."/>
            <person name="Toney N.C."/>
            <person name="Carr J."/>
            <person name="Posey J."/>
            <person name="Butler W.R."/>
        </authorList>
    </citation>
    <scope>NUCLEOTIDE SEQUENCE [LARGE SCALE GENOMIC DNA]</scope>
    <source>
        <strain evidence="8">ATCC BAA-974 / DSM 45345 / CCUG 50838 / CIP 108380 / JCM 13579 / CDC 945</strain>
    </source>
</reference>
<evidence type="ECO:0000256" key="5">
    <source>
        <dbReference type="ARBA" id="ARBA00023136"/>
    </source>
</evidence>
<feature type="transmembrane region" description="Helical" evidence="6">
    <location>
        <begin position="186"/>
        <end position="206"/>
    </location>
</feature>
<comment type="subcellular location">
    <subcellularLocation>
        <location evidence="1">Membrane</location>
        <topology evidence="1">Multi-pass membrane protein</topology>
    </subcellularLocation>
</comment>
<feature type="transmembrane region" description="Helical" evidence="6">
    <location>
        <begin position="251"/>
        <end position="270"/>
    </location>
</feature>
<evidence type="ECO:0000256" key="6">
    <source>
        <dbReference type="SAM" id="Phobius"/>
    </source>
</evidence>
<dbReference type="PANTHER" id="PTHR31632">
    <property type="entry name" value="IRON TRANSPORTER FTH1"/>
    <property type="match status" value="1"/>
</dbReference>
<feature type="transmembrane region" description="Helical" evidence="6">
    <location>
        <begin position="116"/>
        <end position="133"/>
    </location>
</feature>
<feature type="transmembrane region" description="Helical" evidence="6">
    <location>
        <begin position="12"/>
        <end position="32"/>
    </location>
</feature>